<dbReference type="Proteomes" id="UP000823749">
    <property type="component" value="Chromosome 11"/>
</dbReference>
<accession>A0AAV6IG47</accession>
<comment type="caution">
    <text evidence="3">The sequence shown here is derived from an EMBL/GenBank/DDBJ whole genome shotgun (WGS) entry which is preliminary data.</text>
</comment>
<evidence type="ECO:0000313" key="4">
    <source>
        <dbReference type="Proteomes" id="UP000823749"/>
    </source>
</evidence>
<evidence type="ECO:0000256" key="2">
    <source>
        <dbReference type="ARBA" id="ARBA00030238"/>
    </source>
</evidence>
<dbReference type="AlphaFoldDB" id="A0AAV6IG47"/>
<evidence type="ECO:0000313" key="3">
    <source>
        <dbReference type="EMBL" id="KAG5525959.1"/>
    </source>
</evidence>
<gene>
    <name evidence="3" type="ORF">RHGRI_032302</name>
</gene>
<dbReference type="SUPFAM" id="SSF51445">
    <property type="entry name" value="(Trans)glycosidases"/>
    <property type="match status" value="1"/>
</dbReference>
<dbReference type="PANTHER" id="PTHR43447">
    <property type="entry name" value="ALPHA-AMYLASE"/>
    <property type="match status" value="1"/>
</dbReference>
<name>A0AAV6IG47_9ERIC</name>
<sequence length="182" mass="19983">MVLFPAKCACTRVLDVMVLGSIMYSVYKWMSVVVLCSLQFMSSLEGLRAVTLTEGYLLAVRCLMIPVVHVTLDNNIGNRNSYLVVSDAPNTIIGTTPCNFRGGTADGRLDWGPSFICKGDSNCSNATGNPDTGDDFPLAPDVDHLNLTVRKDIVDWMNWLKTEIGFDGWLFSMATGYSPRIT</sequence>
<keyword evidence="4" id="KW-1185">Reference proteome</keyword>
<organism evidence="3 4">
    <name type="scientific">Rhododendron griersonianum</name>
    <dbReference type="NCBI Taxonomy" id="479676"/>
    <lineage>
        <taxon>Eukaryota</taxon>
        <taxon>Viridiplantae</taxon>
        <taxon>Streptophyta</taxon>
        <taxon>Embryophyta</taxon>
        <taxon>Tracheophyta</taxon>
        <taxon>Spermatophyta</taxon>
        <taxon>Magnoliopsida</taxon>
        <taxon>eudicotyledons</taxon>
        <taxon>Gunneridae</taxon>
        <taxon>Pentapetalae</taxon>
        <taxon>asterids</taxon>
        <taxon>Ericales</taxon>
        <taxon>Ericaceae</taxon>
        <taxon>Ericoideae</taxon>
        <taxon>Rhodoreae</taxon>
        <taxon>Rhododendron</taxon>
    </lineage>
</organism>
<reference evidence="3" key="1">
    <citation type="submission" date="2020-08" db="EMBL/GenBank/DDBJ databases">
        <title>Plant Genome Project.</title>
        <authorList>
            <person name="Zhang R.-G."/>
        </authorList>
    </citation>
    <scope>NUCLEOTIDE SEQUENCE</scope>
    <source>
        <strain evidence="3">WSP0</strain>
        <tissue evidence="3">Leaf</tissue>
    </source>
</reference>
<evidence type="ECO:0000256" key="1">
    <source>
        <dbReference type="ARBA" id="ARBA00008061"/>
    </source>
</evidence>
<dbReference type="InterPro" id="IPR017853">
    <property type="entry name" value="GH"/>
</dbReference>
<dbReference type="EMBL" id="JACTNZ010000011">
    <property type="protein sequence ID" value="KAG5525959.1"/>
    <property type="molecule type" value="Genomic_DNA"/>
</dbReference>
<comment type="similarity">
    <text evidence="1">Belongs to the glycosyl hydrolase 13 family.</text>
</comment>
<protein>
    <recommendedName>
        <fullName evidence="2">1,4-alpha-D-glucan glucanohydrolase</fullName>
    </recommendedName>
</protein>
<proteinExistence type="inferred from homology"/>
<dbReference type="Gene3D" id="3.20.20.80">
    <property type="entry name" value="Glycosidases"/>
    <property type="match status" value="1"/>
</dbReference>